<gene>
    <name evidence="2" type="ORF">TSPGSL018_9595</name>
</gene>
<dbReference type="EMBL" id="GBEZ01004482">
    <property type="protein sequence ID" value="JAC80738.1"/>
    <property type="molecule type" value="Transcribed_RNA"/>
</dbReference>
<feature type="non-terminal residue" evidence="2">
    <location>
        <position position="1"/>
    </location>
</feature>
<dbReference type="AlphaFoldDB" id="A0A061S916"/>
<feature type="region of interest" description="Disordered" evidence="1">
    <location>
        <begin position="15"/>
        <end position="66"/>
    </location>
</feature>
<proteinExistence type="predicted"/>
<evidence type="ECO:0000313" key="2">
    <source>
        <dbReference type="EMBL" id="JAC80738.1"/>
    </source>
</evidence>
<feature type="compositionally biased region" description="Basic residues" evidence="1">
    <location>
        <begin position="49"/>
        <end position="66"/>
    </location>
</feature>
<evidence type="ECO:0000256" key="1">
    <source>
        <dbReference type="SAM" id="MobiDB-lite"/>
    </source>
</evidence>
<reference evidence="2" key="1">
    <citation type="submission" date="2014-05" db="EMBL/GenBank/DDBJ databases">
        <title>The transcriptome of the halophilic microalga Tetraselmis sp. GSL018 isolated from the Great Salt Lake, Utah.</title>
        <authorList>
            <person name="Jinkerson R.E."/>
            <person name="D'Adamo S."/>
            <person name="Posewitz M.C."/>
        </authorList>
    </citation>
    <scope>NUCLEOTIDE SEQUENCE</scope>
    <source>
        <strain evidence="2">GSL018</strain>
    </source>
</reference>
<organism evidence="2">
    <name type="scientific">Tetraselmis sp. GSL018</name>
    <dbReference type="NCBI Taxonomy" id="582737"/>
    <lineage>
        <taxon>Eukaryota</taxon>
        <taxon>Viridiplantae</taxon>
        <taxon>Chlorophyta</taxon>
        <taxon>core chlorophytes</taxon>
        <taxon>Chlorodendrophyceae</taxon>
        <taxon>Chlorodendrales</taxon>
        <taxon>Chlorodendraceae</taxon>
        <taxon>Tetraselmis</taxon>
    </lineage>
</organism>
<accession>A0A061S916</accession>
<protein>
    <submittedName>
        <fullName evidence="2">Uncharacterized protein</fullName>
    </submittedName>
</protein>
<name>A0A061S916_9CHLO</name>
<sequence>GVLIHNMTSCVEVLEGGNGAKTSEGVHGIGGGGRRAREATGSPSQGAARRGHGAGRRGKRKGGSKR</sequence>